<dbReference type="InterPro" id="IPR018977">
    <property type="entry name" value="NurA_domain"/>
</dbReference>
<dbReference type="Proteomes" id="UP000320766">
    <property type="component" value="Unassembled WGS sequence"/>
</dbReference>
<sequence>MLDSLYERTLYKKETINKKFRNSEIKSKPANFWKDWQINEDDSKFTICGGDGSFNKIEFRRFMLYAIGAECLIYDSYELKNVQSCEVDILPPYGYNRERLENYMSILEMKTNLKALEEYDIDIMLFDGSILGNIIRPPHFMRGFTKRTKDEIIKAYLPALKEKIEESSSDLSTLRKDLKEDIEPMIYLEYLEKLLVIYRLIEKKRKIVAISKRSTSNRYFRSNIPDMAIFEEFSNKEGYSKPKYLEISDIVKWKFPTPELDRLFRGMTFTIFYVRLEDFKNILKFELPYRLSESGVKKNLEKMKKISTDGYPYLLKRAHDDVIIRDGDMERISKILGLFERTGREML</sequence>
<proteinExistence type="predicted"/>
<protein>
    <submittedName>
        <fullName evidence="2">DNA double-strand break repair nuclease NurA</fullName>
    </submittedName>
</protein>
<dbReference type="Pfam" id="PF09376">
    <property type="entry name" value="NurA"/>
    <property type="match status" value="1"/>
</dbReference>
<accession>A0A520KUS1</accession>
<name>A0A520KUS1_9EURY</name>
<feature type="domain" description="NurA" evidence="1">
    <location>
        <begin position="45"/>
        <end position="324"/>
    </location>
</feature>
<evidence type="ECO:0000259" key="1">
    <source>
        <dbReference type="SMART" id="SM00933"/>
    </source>
</evidence>
<organism evidence="2 3">
    <name type="scientific">Candidatus Methanolliviera hydrocarbonicum</name>
    <dbReference type="NCBI Taxonomy" id="2491085"/>
    <lineage>
        <taxon>Archaea</taxon>
        <taxon>Methanobacteriati</taxon>
        <taxon>Methanobacteriota</taxon>
        <taxon>Candidatus Methanoliparia</taxon>
        <taxon>Candidatus Methanoliparales</taxon>
        <taxon>Candidatus Methanollivieraceae</taxon>
        <taxon>Candidatus Methanolliviera</taxon>
    </lineage>
</organism>
<evidence type="ECO:0000313" key="2">
    <source>
        <dbReference type="EMBL" id="RZN66988.1"/>
    </source>
</evidence>
<gene>
    <name evidence="2" type="ORF">EF807_08010</name>
</gene>
<dbReference type="SMART" id="SM00933">
    <property type="entry name" value="NurA"/>
    <property type="match status" value="1"/>
</dbReference>
<comment type="caution">
    <text evidence="2">The sequence shown here is derived from an EMBL/GenBank/DDBJ whole genome shotgun (WGS) entry which is preliminary data.</text>
</comment>
<dbReference type="EMBL" id="RXIL01000146">
    <property type="protein sequence ID" value="RZN66988.1"/>
    <property type="molecule type" value="Genomic_DNA"/>
</dbReference>
<dbReference type="AlphaFoldDB" id="A0A520KUS1"/>
<reference evidence="2 3" key="1">
    <citation type="journal article" date="2019" name="Nat. Microbiol.">
        <title>Wide diversity of methane and short-chain alkane metabolisms in uncultured archaea.</title>
        <authorList>
            <person name="Borrel G."/>
            <person name="Adam P.S."/>
            <person name="McKay L.J."/>
            <person name="Chen L.X."/>
            <person name="Sierra-Garcia I.N."/>
            <person name="Sieber C.M."/>
            <person name="Letourneur Q."/>
            <person name="Ghozlane A."/>
            <person name="Andersen G.L."/>
            <person name="Li W.J."/>
            <person name="Hallam S.J."/>
            <person name="Muyzer G."/>
            <person name="de Oliveira V.M."/>
            <person name="Inskeep W.P."/>
            <person name="Banfield J.F."/>
            <person name="Gribaldo S."/>
        </authorList>
    </citation>
    <scope>NUCLEOTIDE SEQUENCE [LARGE SCALE GENOMIC DNA]</scope>
    <source>
        <strain evidence="2">NM1b</strain>
    </source>
</reference>
<evidence type="ECO:0000313" key="3">
    <source>
        <dbReference type="Proteomes" id="UP000320766"/>
    </source>
</evidence>